<keyword evidence="3" id="KW-1185">Reference proteome</keyword>
<evidence type="ECO:0000313" key="2">
    <source>
        <dbReference type="EMBL" id="CAE7905180.1"/>
    </source>
</evidence>
<feature type="compositionally biased region" description="Basic and acidic residues" evidence="1">
    <location>
        <begin position="441"/>
        <end position="452"/>
    </location>
</feature>
<protein>
    <submittedName>
        <fullName evidence="2">Uncharacterized protein</fullName>
    </submittedName>
</protein>
<dbReference type="GO" id="GO:0003677">
    <property type="term" value="F:DNA binding"/>
    <property type="evidence" value="ECO:0007669"/>
    <property type="project" value="InterPro"/>
</dbReference>
<dbReference type="Gene3D" id="1.10.443.10">
    <property type="entry name" value="Intergrase catalytic core"/>
    <property type="match status" value="1"/>
</dbReference>
<gene>
    <name evidence="2" type="ORF">SNEC2469_LOCUS30614</name>
</gene>
<dbReference type="GO" id="GO:0006310">
    <property type="term" value="P:DNA recombination"/>
    <property type="evidence" value="ECO:0007669"/>
    <property type="project" value="InterPro"/>
</dbReference>
<dbReference type="EMBL" id="CAJNJA010071898">
    <property type="protein sequence ID" value="CAE7905180.1"/>
    <property type="molecule type" value="Genomic_DNA"/>
</dbReference>
<dbReference type="GO" id="GO:0015074">
    <property type="term" value="P:DNA integration"/>
    <property type="evidence" value="ECO:0007669"/>
    <property type="project" value="InterPro"/>
</dbReference>
<sequence length="469" mass="51003">MFTQQQTCSCTGGRQALCPFHGALRLAIGIRQARRWSSDTFLCSGAAIPPSKRQVARLAQVVGFCLHNDASEDWMLSQIEDWAEHAFRVAGAQLLARSMVPLPTIQMLGRWGSMAVMRYVQEAVMNQPAVTAATVASYLSGAPSVRSTDTLRDQVRKLVAECIEGRGIFVHNVKSRLAHKPCAGEDAVPSDEWLSACGKWRYGTSSPSCPQFLVKTQHPSPQDAGLDAKVSQLLVDHGITNSGTFFYTFQGVKLSTGTAVKLDDVQYMVALSVVAHMVDEIRVAKAKREGVLQSAGTTPTAAAAVSTAATKAPKVLPEGYWAEFLAEFQSEKIGGIARQFPTHLLSGADEILARLVHERVTRSHTPLKLGEIVAHRQFTASGQINPFRIKEEPGSRMLLRDDGLFDRAPRHITHSGTHSCVNFTCAANVAEALARYLLPDSKGKGAKGEQKGKFKTVQSESEGNPRKRP</sequence>
<dbReference type="InterPro" id="IPR013762">
    <property type="entry name" value="Integrase-like_cat_sf"/>
</dbReference>
<feature type="region of interest" description="Disordered" evidence="1">
    <location>
        <begin position="440"/>
        <end position="469"/>
    </location>
</feature>
<evidence type="ECO:0000313" key="3">
    <source>
        <dbReference type="Proteomes" id="UP000601435"/>
    </source>
</evidence>
<name>A0A813BJW1_9DINO</name>
<organism evidence="2 3">
    <name type="scientific">Symbiodinium necroappetens</name>
    <dbReference type="NCBI Taxonomy" id="1628268"/>
    <lineage>
        <taxon>Eukaryota</taxon>
        <taxon>Sar</taxon>
        <taxon>Alveolata</taxon>
        <taxon>Dinophyceae</taxon>
        <taxon>Suessiales</taxon>
        <taxon>Symbiodiniaceae</taxon>
        <taxon>Symbiodinium</taxon>
    </lineage>
</organism>
<reference evidence="2" key="1">
    <citation type="submission" date="2021-02" db="EMBL/GenBank/DDBJ databases">
        <authorList>
            <person name="Dougan E. K."/>
            <person name="Rhodes N."/>
            <person name="Thang M."/>
            <person name="Chan C."/>
        </authorList>
    </citation>
    <scope>NUCLEOTIDE SEQUENCE</scope>
</reference>
<proteinExistence type="predicted"/>
<dbReference type="AlphaFoldDB" id="A0A813BJW1"/>
<accession>A0A813BJW1</accession>
<dbReference type="Proteomes" id="UP000601435">
    <property type="component" value="Unassembled WGS sequence"/>
</dbReference>
<evidence type="ECO:0000256" key="1">
    <source>
        <dbReference type="SAM" id="MobiDB-lite"/>
    </source>
</evidence>
<comment type="caution">
    <text evidence="2">The sequence shown here is derived from an EMBL/GenBank/DDBJ whole genome shotgun (WGS) entry which is preliminary data.</text>
</comment>
<feature type="non-terminal residue" evidence="2">
    <location>
        <position position="1"/>
    </location>
</feature>